<dbReference type="Gene3D" id="3.90.70.10">
    <property type="entry name" value="Cysteine proteinases"/>
    <property type="match status" value="1"/>
</dbReference>
<keyword evidence="1" id="KW-0732">Signal</keyword>
<dbReference type="OrthoDB" id="13401at2"/>
<dbReference type="AlphaFoldDB" id="A0A512E380"/>
<dbReference type="EMBL" id="BJYZ01000066">
    <property type="protein sequence ID" value="GEO43188.1"/>
    <property type="molecule type" value="Genomic_DNA"/>
</dbReference>
<dbReference type="RefSeq" id="WP_084721462.1">
    <property type="nucleotide sequence ID" value="NZ_BJYZ01000066.1"/>
</dbReference>
<dbReference type="GO" id="GO:0008233">
    <property type="term" value="F:peptidase activity"/>
    <property type="evidence" value="ECO:0007669"/>
    <property type="project" value="InterPro"/>
</dbReference>
<keyword evidence="4" id="KW-1185">Reference proteome</keyword>
<dbReference type="CDD" id="cd02423">
    <property type="entry name" value="Peptidase_C39G"/>
    <property type="match status" value="1"/>
</dbReference>
<accession>A0A512E380</accession>
<name>A0A512E380_9PROT</name>
<dbReference type="InterPro" id="IPR005074">
    <property type="entry name" value="Peptidase_C39"/>
</dbReference>
<feature type="chain" id="PRO_5022226619" description="Peptidase C39 domain-containing protein" evidence="1">
    <location>
        <begin position="20"/>
        <end position="233"/>
    </location>
</feature>
<reference evidence="3 4" key="1">
    <citation type="submission" date="2019-07" db="EMBL/GenBank/DDBJ databases">
        <title>Whole genome shotgun sequence of Skermanella aerolata NBRC 106429.</title>
        <authorList>
            <person name="Hosoyama A."/>
            <person name="Uohara A."/>
            <person name="Ohji S."/>
            <person name="Ichikawa N."/>
        </authorList>
    </citation>
    <scope>NUCLEOTIDE SEQUENCE [LARGE SCALE GENOMIC DNA]</scope>
    <source>
        <strain evidence="3 4">NBRC 106429</strain>
    </source>
</reference>
<evidence type="ECO:0000256" key="1">
    <source>
        <dbReference type="SAM" id="SignalP"/>
    </source>
</evidence>
<dbReference type="GO" id="GO:0006508">
    <property type="term" value="P:proteolysis"/>
    <property type="evidence" value="ECO:0007669"/>
    <property type="project" value="InterPro"/>
</dbReference>
<comment type="caution">
    <text evidence="3">The sequence shown here is derived from an EMBL/GenBank/DDBJ whole genome shotgun (WGS) entry which is preliminary data.</text>
</comment>
<gene>
    <name evidence="3" type="ORF">SAE02_73360</name>
</gene>
<dbReference type="GO" id="GO:0016020">
    <property type="term" value="C:membrane"/>
    <property type="evidence" value="ECO:0007669"/>
    <property type="project" value="InterPro"/>
</dbReference>
<evidence type="ECO:0000259" key="2">
    <source>
        <dbReference type="PROSITE" id="PS50990"/>
    </source>
</evidence>
<evidence type="ECO:0000313" key="4">
    <source>
        <dbReference type="Proteomes" id="UP000321523"/>
    </source>
</evidence>
<feature type="domain" description="Peptidase C39" evidence="2">
    <location>
        <begin position="54"/>
        <end position="187"/>
    </location>
</feature>
<dbReference type="PROSITE" id="PS50990">
    <property type="entry name" value="PEPTIDASE_C39"/>
    <property type="match status" value="1"/>
</dbReference>
<sequence length="233" mass="25961">MRLGPVVAAFLLLALPACARIENAPPSPMSAGNVSFEKKLVTWKDIRDRNIVMQRFDYSCGAAALATLMNYYFKDDVKEADILDGVLDSLPEDQVENRRVNGFSLLDLKNFAEHRGYRAAGVRLPPTALPDLPGPVMVYIQRKDYKHFAILRGVVGDRIYLADPSRGNIRMSIDRFLEEWSGITLVLDKPGFGLPREHPLDLEKELPIRPELQIAREAVQSVSTGATIPGALF</sequence>
<dbReference type="GO" id="GO:0005524">
    <property type="term" value="F:ATP binding"/>
    <property type="evidence" value="ECO:0007669"/>
    <property type="project" value="InterPro"/>
</dbReference>
<evidence type="ECO:0000313" key="3">
    <source>
        <dbReference type="EMBL" id="GEO43188.1"/>
    </source>
</evidence>
<protein>
    <recommendedName>
        <fullName evidence="2">Peptidase C39 domain-containing protein</fullName>
    </recommendedName>
</protein>
<organism evidence="3 4">
    <name type="scientific">Skermanella aerolata</name>
    <dbReference type="NCBI Taxonomy" id="393310"/>
    <lineage>
        <taxon>Bacteria</taxon>
        <taxon>Pseudomonadati</taxon>
        <taxon>Pseudomonadota</taxon>
        <taxon>Alphaproteobacteria</taxon>
        <taxon>Rhodospirillales</taxon>
        <taxon>Azospirillaceae</taxon>
        <taxon>Skermanella</taxon>
    </lineage>
</organism>
<dbReference type="Proteomes" id="UP000321523">
    <property type="component" value="Unassembled WGS sequence"/>
</dbReference>
<proteinExistence type="predicted"/>
<dbReference type="Pfam" id="PF03412">
    <property type="entry name" value="Peptidase_C39"/>
    <property type="match status" value="1"/>
</dbReference>
<feature type="signal peptide" evidence="1">
    <location>
        <begin position="1"/>
        <end position="19"/>
    </location>
</feature>